<dbReference type="PANTHER" id="PTHR43037:SF1">
    <property type="entry name" value="BLL1128 PROTEIN"/>
    <property type="match status" value="1"/>
</dbReference>
<evidence type="ECO:0000313" key="5">
    <source>
        <dbReference type="Proteomes" id="UP000249364"/>
    </source>
</evidence>
<dbReference type="GO" id="GO:0005576">
    <property type="term" value="C:extracellular region"/>
    <property type="evidence" value="ECO:0007669"/>
    <property type="project" value="InterPro"/>
</dbReference>
<dbReference type="Proteomes" id="UP000249364">
    <property type="component" value="Unassembled WGS sequence"/>
</dbReference>
<evidence type="ECO:0000313" key="4">
    <source>
        <dbReference type="EMBL" id="PZX45923.1"/>
    </source>
</evidence>
<dbReference type="AlphaFoldDB" id="A0A2W7QCM5"/>
<dbReference type="EMBL" id="QKZQ01000005">
    <property type="protein sequence ID" value="PZX45923.1"/>
    <property type="molecule type" value="Genomic_DNA"/>
</dbReference>
<protein>
    <submittedName>
        <fullName evidence="4">Poly(Hydroxyalkanoate) depolymerase family esterase</fullName>
    </submittedName>
</protein>
<dbReference type="PANTHER" id="PTHR43037">
    <property type="entry name" value="UNNAMED PRODUCT-RELATED"/>
    <property type="match status" value="1"/>
</dbReference>
<dbReference type="NCBIfam" id="TIGR01840">
    <property type="entry name" value="esterase_phb"/>
    <property type="match status" value="1"/>
</dbReference>
<dbReference type="InterPro" id="IPR010126">
    <property type="entry name" value="Esterase_phb"/>
</dbReference>
<evidence type="ECO:0000256" key="3">
    <source>
        <dbReference type="SAM" id="MobiDB-lite"/>
    </source>
</evidence>
<dbReference type="InterPro" id="IPR029058">
    <property type="entry name" value="AB_hydrolase_fold"/>
</dbReference>
<proteinExistence type="predicted"/>
<name>A0A2W7QCM5_9RHOB</name>
<keyword evidence="1" id="KW-0732">Signal</keyword>
<feature type="region of interest" description="Disordered" evidence="3">
    <location>
        <begin position="33"/>
        <end position="69"/>
    </location>
</feature>
<dbReference type="Gene3D" id="3.40.50.1820">
    <property type="entry name" value="alpha/beta hydrolase"/>
    <property type="match status" value="1"/>
</dbReference>
<dbReference type="SUPFAM" id="SSF53474">
    <property type="entry name" value="alpha/beta-Hydrolases"/>
    <property type="match status" value="2"/>
</dbReference>
<dbReference type="InterPro" id="IPR050955">
    <property type="entry name" value="Plant_Biomass_Hydrol_Est"/>
</dbReference>
<organism evidence="4 5">
    <name type="scientific">Roseinatronobacter thiooxidans</name>
    <dbReference type="NCBI Taxonomy" id="121821"/>
    <lineage>
        <taxon>Bacteria</taxon>
        <taxon>Pseudomonadati</taxon>
        <taxon>Pseudomonadota</taxon>
        <taxon>Alphaproteobacteria</taxon>
        <taxon>Rhodobacterales</taxon>
        <taxon>Paracoccaceae</taxon>
        <taxon>Roseinatronobacter</taxon>
    </lineage>
</organism>
<dbReference type="GO" id="GO:0016787">
    <property type="term" value="F:hydrolase activity"/>
    <property type="evidence" value="ECO:0007669"/>
    <property type="project" value="UniProtKB-KW"/>
</dbReference>
<gene>
    <name evidence="4" type="ORF">LY56_01486</name>
</gene>
<keyword evidence="2" id="KW-0378">Hydrolase</keyword>
<dbReference type="Pfam" id="PF10503">
    <property type="entry name" value="Esterase_PHB"/>
    <property type="match status" value="1"/>
</dbReference>
<accession>A0A2W7QCM5</accession>
<keyword evidence="5" id="KW-1185">Reference proteome</keyword>
<sequence>MDTPFSRGMARATELTQAGKLDEATALIQSLLSGAQAPETRNPDTGALEGTFTRLGDSPAQPHPTAKKMRESLGETLRNIAAGGMPGHSMGTPAPLDLPDGAQFLSLSHRGAHGTRAYRLYIPAATAPDPMPLVVMLHGCTQSPEDFALGTGMNALAEEFGCIIAYPAQPQGANAQKCWNWFRPEDQGKGRGEPALIAGIIADILRDHPTDPARVYAAGLSAGGAAAAIMGAAYPDLLAAIGVHSGLPVGGAQDVPQAFAAMRSGASGGGRSLGVPAIVFHGLADATVHPDNGKAVTGQALRAHSGLSEKRVSGTSGGGRVYRQTLYATASGQSMAEHWEIEGAGHAWAGGASGGSYTDPTGPNASREMLRFFLQHRQG</sequence>
<comment type="caution">
    <text evidence="4">The sequence shown here is derived from an EMBL/GenBank/DDBJ whole genome shotgun (WGS) entry which is preliminary data.</text>
</comment>
<reference evidence="4 5" key="1">
    <citation type="submission" date="2018-06" db="EMBL/GenBank/DDBJ databases">
        <title>Genomic Encyclopedia of Archaeal and Bacterial Type Strains, Phase II (KMG-II): from individual species to whole genera.</title>
        <authorList>
            <person name="Goeker M."/>
        </authorList>
    </citation>
    <scope>NUCLEOTIDE SEQUENCE [LARGE SCALE GENOMIC DNA]</scope>
    <source>
        <strain evidence="4 5">DSM 13087</strain>
    </source>
</reference>
<dbReference type="OrthoDB" id="9767239at2"/>
<evidence type="ECO:0000256" key="1">
    <source>
        <dbReference type="ARBA" id="ARBA00022729"/>
    </source>
</evidence>
<evidence type="ECO:0000256" key="2">
    <source>
        <dbReference type="ARBA" id="ARBA00022801"/>
    </source>
</evidence>
<dbReference type="STRING" id="121821.GCA_001870675_00274"/>
<dbReference type="RefSeq" id="WP_071468138.1">
    <property type="nucleotide sequence ID" value="NZ_MEHT01000001.1"/>
</dbReference>